<dbReference type="GO" id="GO:0022857">
    <property type="term" value="F:transmembrane transporter activity"/>
    <property type="evidence" value="ECO:0007669"/>
    <property type="project" value="InterPro"/>
</dbReference>
<dbReference type="AlphaFoldDB" id="A0A7T6ZC72"/>
<feature type="transmembrane region" description="Helical" evidence="7">
    <location>
        <begin position="363"/>
        <end position="384"/>
    </location>
</feature>
<feature type="domain" description="Major facilitator superfamily (MFS) profile" evidence="8">
    <location>
        <begin position="20"/>
        <end position="500"/>
    </location>
</feature>
<feature type="transmembrane region" description="Helical" evidence="7">
    <location>
        <begin position="207"/>
        <end position="225"/>
    </location>
</feature>
<feature type="transmembrane region" description="Helical" evidence="7">
    <location>
        <begin position="21"/>
        <end position="43"/>
    </location>
</feature>
<feature type="transmembrane region" description="Helical" evidence="7">
    <location>
        <begin position="336"/>
        <end position="357"/>
    </location>
</feature>
<feature type="transmembrane region" description="Helical" evidence="7">
    <location>
        <begin position="111"/>
        <end position="132"/>
    </location>
</feature>
<dbReference type="InterPro" id="IPR036259">
    <property type="entry name" value="MFS_trans_sf"/>
</dbReference>
<dbReference type="PANTHER" id="PTHR42718">
    <property type="entry name" value="MAJOR FACILITATOR SUPERFAMILY MULTIDRUG TRANSPORTER MFSC"/>
    <property type="match status" value="1"/>
</dbReference>
<evidence type="ECO:0000259" key="8">
    <source>
        <dbReference type="PROSITE" id="PS50850"/>
    </source>
</evidence>
<feature type="transmembrane region" description="Helical" evidence="7">
    <location>
        <begin position="309"/>
        <end position="329"/>
    </location>
</feature>
<sequence length="514" mass="54695">MSDISRKDEAPRATWREWWGLGVLTLAVFMLSTDMTVLFLAMPSIAADLAPGATQMLWMIHIGELLAVGFALTMGRLGDSIGRRRLLVIGISVYGLASIIAAFSTEAWMLIATRALLGVATATVMPSTMSLLRNMFFDPKQFSVAIAINLSAFSAGMALGPPMGGLLLDHFWWGAVFLINVPVAIGLLAASPILPEFRNKDSKRMDVVSVLLSSLALVTLIFGLQEMANDGFNMLYAGSVVIGIVLGILFIKRQMNSEDPLLDLRMFRIPVFRFSLIAVTVVIFVMTGADMLFAQHLQAVVGLTPTEAGLLLIIPAILSMVGTLIAPVLTKWLRPAYAMVSGIIVAAVGSLLIVLTVHDAGALILVTGVSLIGFGTGPAVTIASEQIISIVPQERAGTASAMSDVSNGLGGVLSIAFIGSLGMLAYRWSLMDAIPVGVPSEIAHSAMENVGTAVAVSDRFPEMLPAIQSSFTVALQAVYGIATIGLFVLMIIIVWKLRHVRQEGTASAEKKEIV</sequence>
<dbReference type="Pfam" id="PF07690">
    <property type="entry name" value="MFS_1"/>
    <property type="match status" value="1"/>
</dbReference>
<dbReference type="SUPFAM" id="SSF103473">
    <property type="entry name" value="MFS general substrate transporter"/>
    <property type="match status" value="1"/>
</dbReference>
<name>A0A7T6ZC72_9BACI</name>
<evidence type="ECO:0000256" key="7">
    <source>
        <dbReference type="SAM" id="Phobius"/>
    </source>
</evidence>
<evidence type="ECO:0000256" key="2">
    <source>
        <dbReference type="ARBA" id="ARBA00022448"/>
    </source>
</evidence>
<keyword evidence="10" id="KW-1185">Reference proteome</keyword>
<feature type="transmembrane region" description="Helical" evidence="7">
    <location>
        <begin position="144"/>
        <end position="164"/>
    </location>
</feature>
<feature type="transmembrane region" description="Helical" evidence="7">
    <location>
        <begin position="231"/>
        <end position="251"/>
    </location>
</feature>
<evidence type="ECO:0000256" key="6">
    <source>
        <dbReference type="ARBA" id="ARBA00023136"/>
    </source>
</evidence>
<evidence type="ECO:0000256" key="1">
    <source>
        <dbReference type="ARBA" id="ARBA00004651"/>
    </source>
</evidence>
<organism evidence="9 10">
    <name type="scientific">Salicibibacter cibi</name>
    <dbReference type="NCBI Taxonomy" id="2743001"/>
    <lineage>
        <taxon>Bacteria</taxon>
        <taxon>Bacillati</taxon>
        <taxon>Bacillota</taxon>
        <taxon>Bacilli</taxon>
        <taxon>Bacillales</taxon>
        <taxon>Bacillaceae</taxon>
        <taxon>Salicibibacter</taxon>
    </lineage>
</organism>
<evidence type="ECO:0000256" key="3">
    <source>
        <dbReference type="ARBA" id="ARBA00022475"/>
    </source>
</evidence>
<feature type="transmembrane region" description="Helical" evidence="7">
    <location>
        <begin position="271"/>
        <end position="289"/>
    </location>
</feature>
<keyword evidence="3" id="KW-1003">Cell membrane</keyword>
<dbReference type="Gene3D" id="1.20.1250.20">
    <property type="entry name" value="MFS general substrate transporter like domains"/>
    <property type="match status" value="1"/>
</dbReference>
<accession>A0A7T6ZC72</accession>
<dbReference type="Gene3D" id="1.20.1720.10">
    <property type="entry name" value="Multidrug resistance protein D"/>
    <property type="match status" value="1"/>
</dbReference>
<keyword evidence="4 7" id="KW-0812">Transmembrane</keyword>
<reference evidence="9 10" key="1">
    <citation type="submission" date="2020-06" db="EMBL/GenBank/DDBJ databases">
        <title>Genomic analysis of Salicibibacter sp. NKC21-4.</title>
        <authorList>
            <person name="Oh Y.J."/>
        </authorList>
    </citation>
    <scope>NUCLEOTIDE SEQUENCE [LARGE SCALE GENOMIC DNA]</scope>
    <source>
        <strain evidence="9 10">NKC21-4</strain>
    </source>
</reference>
<dbReference type="InterPro" id="IPR011701">
    <property type="entry name" value="MFS"/>
</dbReference>
<evidence type="ECO:0000256" key="4">
    <source>
        <dbReference type="ARBA" id="ARBA00022692"/>
    </source>
</evidence>
<comment type="subcellular location">
    <subcellularLocation>
        <location evidence="1">Cell membrane</location>
        <topology evidence="1">Multi-pass membrane protein</topology>
    </subcellularLocation>
</comment>
<dbReference type="GO" id="GO:0005886">
    <property type="term" value="C:plasma membrane"/>
    <property type="evidence" value="ECO:0007669"/>
    <property type="project" value="UniProtKB-SubCell"/>
</dbReference>
<feature type="transmembrane region" description="Helical" evidence="7">
    <location>
        <begin position="170"/>
        <end position="195"/>
    </location>
</feature>
<dbReference type="KEGG" id="scib:HUG20_12820"/>
<evidence type="ECO:0000256" key="5">
    <source>
        <dbReference type="ARBA" id="ARBA00022989"/>
    </source>
</evidence>
<gene>
    <name evidence="9" type="ORF">HUG20_12820</name>
</gene>
<dbReference type="RefSeq" id="WP_200085060.1">
    <property type="nucleotide sequence ID" value="NZ_CP054706.1"/>
</dbReference>
<dbReference type="PROSITE" id="PS50850">
    <property type="entry name" value="MFS"/>
    <property type="match status" value="1"/>
</dbReference>
<dbReference type="InterPro" id="IPR020846">
    <property type="entry name" value="MFS_dom"/>
</dbReference>
<evidence type="ECO:0000313" key="9">
    <source>
        <dbReference type="EMBL" id="QQK80692.1"/>
    </source>
</evidence>
<feature type="transmembrane region" description="Helical" evidence="7">
    <location>
        <begin position="405"/>
        <end position="426"/>
    </location>
</feature>
<dbReference type="PANTHER" id="PTHR42718:SF47">
    <property type="entry name" value="METHYL VIOLOGEN RESISTANCE PROTEIN SMVA"/>
    <property type="match status" value="1"/>
</dbReference>
<keyword evidence="2" id="KW-0813">Transport</keyword>
<keyword evidence="6 7" id="KW-0472">Membrane</keyword>
<feature type="transmembrane region" description="Helical" evidence="7">
    <location>
        <begin position="473"/>
        <end position="495"/>
    </location>
</feature>
<feature type="transmembrane region" description="Helical" evidence="7">
    <location>
        <begin position="86"/>
        <end position="105"/>
    </location>
</feature>
<protein>
    <submittedName>
        <fullName evidence="9">MFS transporter</fullName>
    </submittedName>
</protein>
<feature type="transmembrane region" description="Helical" evidence="7">
    <location>
        <begin position="55"/>
        <end position="74"/>
    </location>
</feature>
<keyword evidence="5 7" id="KW-1133">Transmembrane helix</keyword>
<dbReference type="CDD" id="cd17321">
    <property type="entry name" value="MFS_MMR_MDR_like"/>
    <property type="match status" value="1"/>
</dbReference>
<proteinExistence type="predicted"/>
<dbReference type="Proteomes" id="UP000595349">
    <property type="component" value="Chromosome"/>
</dbReference>
<dbReference type="EMBL" id="CP054706">
    <property type="protein sequence ID" value="QQK80692.1"/>
    <property type="molecule type" value="Genomic_DNA"/>
</dbReference>
<evidence type="ECO:0000313" key="10">
    <source>
        <dbReference type="Proteomes" id="UP000595349"/>
    </source>
</evidence>